<proteinExistence type="predicted"/>
<sequence length="77" mass="9236">MKVTEKKFRISTAQYFKREFNPADKTDLVEYQYFLENSRWRDGCPFLIEWPYLDVIKTIENKIISCHIDTLVKTAKA</sequence>
<evidence type="ECO:0000313" key="1">
    <source>
        <dbReference type="EMBL" id="CAB5214867.1"/>
    </source>
</evidence>
<gene>
    <name evidence="1" type="ORF">UFOVP190_296</name>
</gene>
<accession>A0A6J7WHR6</accession>
<dbReference type="EMBL" id="LR798243">
    <property type="protein sequence ID" value="CAB5214867.1"/>
    <property type="molecule type" value="Genomic_DNA"/>
</dbReference>
<reference evidence="1" key="1">
    <citation type="submission" date="2020-05" db="EMBL/GenBank/DDBJ databases">
        <authorList>
            <person name="Chiriac C."/>
            <person name="Salcher M."/>
            <person name="Ghai R."/>
            <person name="Kavagutti S V."/>
        </authorList>
    </citation>
    <scope>NUCLEOTIDE SEQUENCE</scope>
</reference>
<organism evidence="1">
    <name type="scientific">uncultured Caudovirales phage</name>
    <dbReference type="NCBI Taxonomy" id="2100421"/>
    <lineage>
        <taxon>Viruses</taxon>
        <taxon>Duplodnaviria</taxon>
        <taxon>Heunggongvirae</taxon>
        <taxon>Uroviricota</taxon>
        <taxon>Caudoviricetes</taxon>
        <taxon>Peduoviridae</taxon>
        <taxon>Maltschvirus</taxon>
        <taxon>Maltschvirus maltsch</taxon>
    </lineage>
</organism>
<protein>
    <submittedName>
        <fullName evidence="1">Uncharacterized protein</fullName>
    </submittedName>
</protein>
<name>A0A6J7WHR6_9CAUD</name>